<dbReference type="HOGENOM" id="CLU_044238_0_0_1"/>
<dbReference type="eggNOG" id="ENOG502S7WA">
    <property type="taxonomic scope" value="Eukaryota"/>
</dbReference>
<feature type="compositionally biased region" description="Low complexity" evidence="1">
    <location>
        <begin position="212"/>
        <end position="223"/>
    </location>
</feature>
<dbReference type="GO" id="GO:0006338">
    <property type="term" value="P:chromatin remodeling"/>
    <property type="evidence" value="ECO:0007669"/>
    <property type="project" value="InterPro"/>
</dbReference>
<evidence type="ECO:0000313" key="4">
    <source>
        <dbReference type="Proteomes" id="UP000007431"/>
    </source>
</evidence>
<dbReference type="EMBL" id="GL377304">
    <property type="protein sequence ID" value="EFI99365.1"/>
    <property type="molecule type" value="Genomic_DNA"/>
</dbReference>
<dbReference type="STRING" id="578458.D8PZ36"/>
<feature type="region of interest" description="Disordered" evidence="1">
    <location>
        <begin position="209"/>
        <end position="245"/>
    </location>
</feature>
<keyword evidence="4" id="KW-1185">Reference proteome</keyword>
<accession>D8PZ36</accession>
<dbReference type="InParanoid" id="D8PZ36"/>
<feature type="compositionally biased region" description="Basic and acidic residues" evidence="1">
    <location>
        <begin position="310"/>
        <end position="331"/>
    </location>
</feature>
<sequence length="350" mass="38151">MATPQQLQAEGCVLRFPEALGFHPELKVQHVMEYFQKAIPLATKVPFTWGYIDQPQDGQTFIAFFPSNNFSFNDGIRWLDEKRYSVPAGPREIEVTEARFGFIPGVDSQAYRVRRRFRILQGGHPSLVLIHYSRGPINNIPQAVAQVPVRNYPLRPVNEPPVFVMGERAGQKAFPPGANAGGAMGGAGGMGGMGAGAMGGMGTAAGMGAMGGHHPAAHGQPHAPSHRAPHQPRDVAPDSDDEGDLISSRTLSMTRYRRNHEIMNEVFACAAFGKQKKEEPEPSPYSIFDKKELEEKTVKLQEEIEALKTKGEERRAARAAAERESAEKRAALEASADVAMEGLTPQVVAT</sequence>
<feature type="region of interest" description="Disordered" evidence="1">
    <location>
        <begin position="310"/>
        <end position="334"/>
    </location>
</feature>
<evidence type="ECO:0000256" key="1">
    <source>
        <dbReference type="SAM" id="MobiDB-lite"/>
    </source>
</evidence>
<dbReference type="AlphaFoldDB" id="D8PZ36"/>
<organism evidence="4">
    <name type="scientific">Schizophyllum commune (strain H4-8 / FGSC 9210)</name>
    <name type="common">Split gill fungus</name>
    <dbReference type="NCBI Taxonomy" id="578458"/>
    <lineage>
        <taxon>Eukaryota</taxon>
        <taxon>Fungi</taxon>
        <taxon>Dikarya</taxon>
        <taxon>Basidiomycota</taxon>
        <taxon>Agaricomycotina</taxon>
        <taxon>Agaricomycetes</taxon>
        <taxon>Agaricomycetidae</taxon>
        <taxon>Agaricales</taxon>
        <taxon>Schizophyllaceae</taxon>
        <taxon>Schizophyllum</taxon>
    </lineage>
</organism>
<dbReference type="Proteomes" id="UP000007431">
    <property type="component" value="Unassembled WGS sequence"/>
</dbReference>
<proteinExistence type="predicted"/>
<dbReference type="OMA" id="QICTARF"/>
<evidence type="ECO:0000259" key="2">
    <source>
        <dbReference type="Pfam" id="PF08549"/>
    </source>
</evidence>
<gene>
    <name evidence="3" type="ORF">SCHCODRAFT_53243</name>
</gene>
<dbReference type="Pfam" id="PF08549">
    <property type="entry name" value="SWI-SNF_Ssr4_N"/>
    <property type="match status" value="1"/>
</dbReference>
<evidence type="ECO:0000313" key="3">
    <source>
        <dbReference type="EMBL" id="EFI99365.1"/>
    </source>
</evidence>
<dbReference type="InterPro" id="IPR013859">
    <property type="entry name" value="Ssr4_N"/>
</dbReference>
<feature type="domain" description="SWI/SNF and RSC complexes subunit Ssr4 N-terminal" evidence="2">
    <location>
        <begin position="23"/>
        <end position="143"/>
    </location>
</feature>
<protein>
    <recommendedName>
        <fullName evidence="2">SWI/SNF and RSC complexes subunit Ssr4 N-terminal domain-containing protein</fullName>
    </recommendedName>
</protein>
<dbReference type="VEuPathDB" id="FungiDB:SCHCODRAFT_02614211"/>
<reference evidence="3 4" key="1">
    <citation type="journal article" date="2010" name="Nat. Biotechnol.">
        <title>Genome sequence of the model mushroom Schizophyllum commune.</title>
        <authorList>
            <person name="Ohm R.A."/>
            <person name="de Jong J.F."/>
            <person name="Lugones L.G."/>
            <person name="Aerts A."/>
            <person name="Kothe E."/>
            <person name="Stajich J.E."/>
            <person name="de Vries R.P."/>
            <person name="Record E."/>
            <person name="Levasseur A."/>
            <person name="Baker S.E."/>
            <person name="Bartholomew K.A."/>
            <person name="Coutinho P.M."/>
            <person name="Erdmann S."/>
            <person name="Fowler T.J."/>
            <person name="Gathman A.C."/>
            <person name="Lombard V."/>
            <person name="Henrissat B."/>
            <person name="Knabe N."/>
            <person name="Kuees U."/>
            <person name="Lilly W.W."/>
            <person name="Lindquist E."/>
            <person name="Lucas S."/>
            <person name="Magnuson J.K."/>
            <person name="Piumi F."/>
            <person name="Raudaskoski M."/>
            <person name="Salamov A."/>
            <person name="Schmutz J."/>
            <person name="Schwarze F.W.M.R."/>
            <person name="vanKuyk P.A."/>
            <person name="Horton J.S."/>
            <person name="Grigoriev I.V."/>
            <person name="Woesten H.A.B."/>
        </authorList>
    </citation>
    <scope>NUCLEOTIDE SEQUENCE [LARGE SCALE GENOMIC DNA]</scope>
    <source>
        <strain evidence="4">H4-8 / FGSC 9210</strain>
    </source>
</reference>
<name>D8PZ36_SCHCM</name>